<evidence type="ECO:0000313" key="1">
    <source>
        <dbReference type="EMBL" id="CDS25148.1"/>
    </source>
</evidence>
<name>A0A068X2V9_ECHGR</name>
<accession>A0A068X2V9</accession>
<protein>
    <submittedName>
        <fullName evidence="1 3">Uncharacterized protein</fullName>
    </submittedName>
</protein>
<evidence type="ECO:0000313" key="3">
    <source>
        <dbReference type="WBParaSite" id="EgrG_000948300"/>
    </source>
</evidence>
<reference evidence="1" key="2">
    <citation type="submission" date="2014-06" db="EMBL/GenBank/DDBJ databases">
        <authorList>
            <person name="Aslett M."/>
        </authorList>
    </citation>
    <scope>NUCLEOTIDE SEQUENCE</scope>
</reference>
<proteinExistence type="predicted"/>
<dbReference type="WBParaSite" id="EgrG_000948300">
    <property type="protein sequence ID" value="EgrG_000948300"/>
    <property type="gene ID" value="EgrG_000948300"/>
</dbReference>
<dbReference type="Proteomes" id="UP000492820">
    <property type="component" value="Unassembled WGS sequence"/>
</dbReference>
<organism evidence="1">
    <name type="scientific">Echinococcus granulosus</name>
    <name type="common">Hydatid tapeworm</name>
    <dbReference type="NCBI Taxonomy" id="6210"/>
    <lineage>
        <taxon>Eukaryota</taxon>
        <taxon>Metazoa</taxon>
        <taxon>Spiralia</taxon>
        <taxon>Lophotrochozoa</taxon>
        <taxon>Platyhelminthes</taxon>
        <taxon>Cestoda</taxon>
        <taxon>Eucestoda</taxon>
        <taxon>Cyclophyllidea</taxon>
        <taxon>Taeniidae</taxon>
        <taxon>Echinococcus</taxon>
        <taxon>Echinococcus granulosus group</taxon>
    </lineage>
</organism>
<gene>
    <name evidence="1" type="ORF">EgrG_000948300</name>
</gene>
<evidence type="ECO:0000313" key="2">
    <source>
        <dbReference type="Proteomes" id="UP000492820"/>
    </source>
</evidence>
<sequence>MVFDLVVRCGGCEQRRGSMWHQCAIFLLKVNHTDQRRGRVGKRCATLCLDLISSATGTLSKLFWAARHITANSSWPVDYQYEEFVVCPKMLPVMERTVWLIVDLPP</sequence>
<dbReference type="EMBL" id="LK028748">
    <property type="protein sequence ID" value="CDS25148.1"/>
    <property type="molecule type" value="Genomic_DNA"/>
</dbReference>
<reference evidence="1 2" key="1">
    <citation type="journal article" date="2013" name="Nature">
        <title>The genomes of four tapeworm species reveal adaptations to parasitism.</title>
        <authorList>
            <person name="Tsai I.J."/>
            <person name="Zarowiecki M."/>
            <person name="Holroyd N."/>
            <person name="Garciarrubio A."/>
            <person name="Sanchez-Flores A."/>
            <person name="Brooks K.L."/>
            <person name="Tracey A."/>
            <person name="Bobes R.J."/>
            <person name="Fragoso G."/>
            <person name="Sciutto E."/>
            <person name="Aslett M."/>
            <person name="Beasley H."/>
            <person name="Bennett H.M."/>
            <person name="Cai J."/>
            <person name="Camicia F."/>
            <person name="Clark R."/>
            <person name="Cucher M."/>
            <person name="De Silva N."/>
            <person name="Day T.A."/>
            <person name="Deplazes P."/>
            <person name="Estrada K."/>
            <person name="Fernandez C."/>
            <person name="Holland P.W."/>
            <person name="Hou J."/>
            <person name="Hu S."/>
            <person name="Huckvale T."/>
            <person name="Hung S.S."/>
            <person name="Kamenetzky L."/>
            <person name="Keane J.A."/>
            <person name="Kiss F."/>
            <person name="Koziol U."/>
            <person name="Lambert O."/>
            <person name="Liu K."/>
            <person name="Luo X."/>
            <person name="Luo Y."/>
            <person name="Macchiaroli N."/>
            <person name="Nichol S."/>
            <person name="Paps J."/>
            <person name="Parkinson J."/>
            <person name="Pouchkina-Stantcheva N."/>
            <person name="Riddiford N."/>
            <person name="Rosenzvit M."/>
            <person name="Salinas G."/>
            <person name="Wasmuth J.D."/>
            <person name="Zamanian M."/>
            <person name="Zheng Y."/>
            <person name="Cai X."/>
            <person name="Soberon X."/>
            <person name="Olson P.D."/>
            <person name="Laclette J.P."/>
            <person name="Brehm K."/>
            <person name="Berriman M."/>
            <person name="Garciarrubio A."/>
            <person name="Bobes R.J."/>
            <person name="Fragoso G."/>
            <person name="Sanchez-Flores A."/>
            <person name="Estrada K."/>
            <person name="Cevallos M.A."/>
            <person name="Morett E."/>
            <person name="Gonzalez V."/>
            <person name="Portillo T."/>
            <person name="Ochoa-Leyva A."/>
            <person name="Jose M.V."/>
            <person name="Sciutto E."/>
            <person name="Landa A."/>
            <person name="Jimenez L."/>
            <person name="Valdes V."/>
            <person name="Carrero J.C."/>
            <person name="Larralde C."/>
            <person name="Morales-Montor J."/>
            <person name="Limon-Lason J."/>
            <person name="Soberon X."/>
            <person name="Laclette J.P."/>
        </authorList>
    </citation>
    <scope>NUCLEOTIDE SEQUENCE [LARGE SCALE GENOMIC DNA]</scope>
</reference>
<feature type="non-terminal residue" evidence="1">
    <location>
        <position position="106"/>
    </location>
</feature>
<dbReference type="AlphaFoldDB" id="A0A068X2V9"/>
<reference evidence="3" key="3">
    <citation type="submission" date="2020-10" db="UniProtKB">
        <authorList>
            <consortium name="WormBaseParasite"/>
        </authorList>
    </citation>
    <scope>IDENTIFICATION</scope>
</reference>